<protein>
    <submittedName>
        <fullName evidence="2">Uncharacterized protein</fullName>
    </submittedName>
</protein>
<proteinExistence type="predicted"/>
<reference evidence="2 3" key="1">
    <citation type="submission" date="2009-02" db="EMBL/GenBank/DDBJ databases">
        <authorList>
            <person name="Fulton L."/>
            <person name="Clifton S."/>
            <person name="Fulton B."/>
            <person name="Xu J."/>
            <person name="Minx P."/>
            <person name="Pepin K.H."/>
            <person name="Johnson M."/>
            <person name="Bhonagiri V."/>
            <person name="Nash W.E."/>
            <person name="Mardis E.R."/>
            <person name="Wilson R.K."/>
        </authorList>
    </citation>
    <scope>NUCLEOTIDE SEQUENCE [LARGE SCALE GENOMIC DNA]</scope>
    <source>
        <strain evidence="2 3">ATCC 27758</strain>
    </source>
</reference>
<keyword evidence="1" id="KW-1133">Transmembrane helix</keyword>
<feature type="transmembrane region" description="Helical" evidence="1">
    <location>
        <begin position="73"/>
        <end position="91"/>
    </location>
</feature>
<evidence type="ECO:0000313" key="3">
    <source>
        <dbReference type="Proteomes" id="UP000003793"/>
    </source>
</evidence>
<comment type="caution">
    <text evidence="2">The sequence shown here is derived from an EMBL/GenBank/DDBJ whole genome shotgun (WGS) entry which is preliminary data.</text>
</comment>
<accession>C0B533</accession>
<feature type="transmembrane region" description="Helical" evidence="1">
    <location>
        <begin position="49"/>
        <end position="68"/>
    </location>
</feature>
<dbReference type="Proteomes" id="UP000003793">
    <property type="component" value="Unassembled WGS sequence"/>
</dbReference>
<feature type="transmembrane region" description="Helical" evidence="1">
    <location>
        <begin position="194"/>
        <end position="217"/>
    </location>
</feature>
<dbReference type="HOGENOM" id="CLU_095712_1_0_9"/>
<name>C0B533_9FIRM</name>
<dbReference type="AlphaFoldDB" id="C0B533"/>
<organism evidence="2 3">
    <name type="scientific">Coprococcus comes ATCC 27758</name>
    <dbReference type="NCBI Taxonomy" id="470146"/>
    <lineage>
        <taxon>Bacteria</taxon>
        <taxon>Bacillati</taxon>
        <taxon>Bacillota</taxon>
        <taxon>Clostridia</taxon>
        <taxon>Lachnospirales</taxon>
        <taxon>Lachnospiraceae</taxon>
        <taxon>Coprococcus</taxon>
    </lineage>
</organism>
<sequence>MIMENKELMSEWKKNSIRIGTPTNLLAAFTSFIPVIWLCITYNCWPDPKVVLAGWGMVALSFGAFYVVEPISYYAALGLTGTYLSFLSGNIGNMRVPCATMALETTESEPGTLQAEVASTMAICGSIITNLIATTAAVLVGSAVVSVLPDVIVSALTKYAAGAIFGGTFGTYALKYPKVAIFGMGLPLILKFTIAPPAWVLIVVSVFGSLGFARLLYVKEKKTA</sequence>
<dbReference type="EMBL" id="ABVR01000030">
    <property type="protein sequence ID" value="EEG91453.1"/>
    <property type="molecule type" value="Genomic_DNA"/>
</dbReference>
<evidence type="ECO:0000313" key="2">
    <source>
        <dbReference type="EMBL" id="EEG91453.1"/>
    </source>
</evidence>
<feature type="transmembrane region" description="Helical" evidence="1">
    <location>
        <begin position="21"/>
        <end position="43"/>
    </location>
</feature>
<keyword evidence="1" id="KW-0812">Transmembrane</keyword>
<evidence type="ECO:0000256" key="1">
    <source>
        <dbReference type="SAM" id="Phobius"/>
    </source>
</evidence>
<gene>
    <name evidence="2" type="ORF">COPCOM_00253</name>
</gene>
<feature type="transmembrane region" description="Helical" evidence="1">
    <location>
        <begin position="155"/>
        <end position="174"/>
    </location>
</feature>
<keyword evidence="1" id="KW-0472">Membrane</keyword>
<reference evidence="2 3" key="2">
    <citation type="submission" date="2009-03" db="EMBL/GenBank/DDBJ databases">
        <title>Draft genome sequence of Coprococcus comes (ATCC 27758).</title>
        <authorList>
            <person name="Sudarsanam P."/>
            <person name="Ley R."/>
            <person name="Guruge J."/>
            <person name="Turnbaugh P.J."/>
            <person name="Mahowald M."/>
            <person name="Liep D."/>
            <person name="Gordon J."/>
        </authorList>
    </citation>
    <scope>NUCLEOTIDE SEQUENCE [LARGE SCALE GENOMIC DNA]</scope>
    <source>
        <strain evidence="2 3">ATCC 27758</strain>
    </source>
</reference>
<feature type="transmembrane region" description="Helical" evidence="1">
    <location>
        <begin position="127"/>
        <end position="148"/>
    </location>
</feature>